<proteinExistence type="predicted"/>
<evidence type="ECO:0000313" key="1">
    <source>
        <dbReference type="EMBL" id="AEO70233.1"/>
    </source>
</evidence>
<evidence type="ECO:0000313" key="2">
    <source>
        <dbReference type="Proteomes" id="UP000008181"/>
    </source>
</evidence>
<dbReference type="KEGG" id="ttt:THITE_115060"/>
<protein>
    <submittedName>
        <fullName evidence="1">Uncharacterized protein</fullName>
    </submittedName>
</protein>
<organism evidence="1 2">
    <name type="scientific">Thermothielavioides terrestris (strain ATCC 38088 / NRRL 8126)</name>
    <name type="common">Thielavia terrestris</name>
    <dbReference type="NCBI Taxonomy" id="578455"/>
    <lineage>
        <taxon>Eukaryota</taxon>
        <taxon>Fungi</taxon>
        <taxon>Dikarya</taxon>
        <taxon>Ascomycota</taxon>
        <taxon>Pezizomycotina</taxon>
        <taxon>Sordariomycetes</taxon>
        <taxon>Sordariomycetidae</taxon>
        <taxon>Sordariales</taxon>
        <taxon>Chaetomiaceae</taxon>
        <taxon>Thermothielavioides</taxon>
        <taxon>Thermothielavioides terrestris</taxon>
    </lineage>
</organism>
<dbReference type="GeneID" id="11522423"/>
<gene>
    <name evidence="1" type="ORF">THITE_115060</name>
</gene>
<dbReference type="Proteomes" id="UP000008181">
    <property type="component" value="Chromosome 5"/>
</dbReference>
<dbReference type="RefSeq" id="XP_003656569.1">
    <property type="nucleotide sequence ID" value="XM_003656521.1"/>
</dbReference>
<keyword evidence="2" id="KW-1185">Reference proteome</keyword>
<sequence>MFSVYSKVIPSLAFRLHQEDALDVFMEQVKETGWIARSRVLFGGGVPLRKAGQRVAGKEASTDVLEGTSVSRPTLQVRGLPAIFKFPGLTDISTDYAFHLIHPAVHSPNRVGSVVESFAGEADGVHDGSGIAYFRPRLHIWSADAAMKESKHPAFTAAKGRRPRSLEYILLRISSEKPSRRSLAGPMP</sequence>
<name>G2REV0_THETT</name>
<reference evidence="1 2" key="1">
    <citation type="journal article" date="2011" name="Nat. Biotechnol.">
        <title>Comparative genomic analysis of the thermophilic biomass-degrading fungi Myceliophthora thermophila and Thielavia terrestris.</title>
        <authorList>
            <person name="Berka R.M."/>
            <person name="Grigoriev I.V."/>
            <person name="Otillar R."/>
            <person name="Salamov A."/>
            <person name="Grimwood J."/>
            <person name="Reid I."/>
            <person name="Ishmael N."/>
            <person name="John T."/>
            <person name="Darmond C."/>
            <person name="Moisan M.-C."/>
            <person name="Henrissat B."/>
            <person name="Coutinho P.M."/>
            <person name="Lombard V."/>
            <person name="Natvig D.O."/>
            <person name="Lindquist E."/>
            <person name="Schmutz J."/>
            <person name="Lucas S."/>
            <person name="Harris P."/>
            <person name="Powlowski J."/>
            <person name="Bellemare A."/>
            <person name="Taylor D."/>
            <person name="Butler G."/>
            <person name="de Vries R.P."/>
            <person name="Allijn I.E."/>
            <person name="van den Brink J."/>
            <person name="Ushinsky S."/>
            <person name="Storms R."/>
            <person name="Powell A.J."/>
            <person name="Paulsen I.T."/>
            <person name="Elbourne L.D.H."/>
            <person name="Baker S.E."/>
            <person name="Magnuson J."/>
            <person name="LaBoissiere S."/>
            <person name="Clutterbuck A.J."/>
            <person name="Martinez D."/>
            <person name="Wogulis M."/>
            <person name="de Leon A.L."/>
            <person name="Rey M.W."/>
            <person name="Tsang A."/>
        </authorList>
    </citation>
    <scope>NUCLEOTIDE SEQUENCE [LARGE SCALE GENOMIC DNA]</scope>
    <source>
        <strain evidence="2">ATCC 38088 / NRRL 8126</strain>
    </source>
</reference>
<dbReference type="EMBL" id="CP003013">
    <property type="protein sequence ID" value="AEO70233.1"/>
    <property type="molecule type" value="Genomic_DNA"/>
</dbReference>
<accession>G2REV0</accession>
<dbReference type="AlphaFoldDB" id="G2REV0"/>
<dbReference type="HOGENOM" id="CLU_1441995_0_0_1"/>